<keyword evidence="2" id="KW-1185">Reference proteome</keyword>
<evidence type="ECO:0000313" key="2">
    <source>
        <dbReference type="Proteomes" id="UP000310158"/>
    </source>
</evidence>
<reference evidence="1 2" key="1">
    <citation type="submission" date="2019-02" db="EMBL/GenBank/DDBJ databases">
        <title>Genome sequencing of the rare red list fungi Bondarzewia mesenterica.</title>
        <authorList>
            <person name="Buettner E."/>
            <person name="Kellner H."/>
        </authorList>
    </citation>
    <scope>NUCLEOTIDE SEQUENCE [LARGE SCALE GENOMIC DNA]</scope>
    <source>
        <strain evidence="1 2">DSM 108281</strain>
    </source>
</reference>
<evidence type="ECO:0000313" key="1">
    <source>
        <dbReference type="EMBL" id="THH20533.1"/>
    </source>
</evidence>
<gene>
    <name evidence="1" type="ORF">EW146_g845</name>
</gene>
<protein>
    <submittedName>
        <fullName evidence="1">Uncharacterized protein</fullName>
    </submittedName>
</protein>
<accession>A0A4V3XG90</accession>
<name>A0A4V3XG90_9AGAM</name>
<organism evidence="1 2">
    <name type="scientific">Bondarzewia mesenterica</name>
    <dbReference type="NCBI Taxonomy" id="1095465"/>
    <lineage>
        <taxon>Eukaryota</taxon>
        <taxon>Fungi</taxon>
        <taxon>Dikarya</taxon>
        <taxon>Basidiomycota</taxon>
        <taxon>Agaricomycotina</taxon>
        <taxon>Agaricomycetes</taxon>
        <taxon>Russulales</taxon>
        <taxon>Bondarzewiaceae</taxon>
        <taxon>Bondarzewia</taxon>
    </lineage>
</organism>
<dbReference type="Proteomes" id="UP000310158">
    <property type="component" value="Unassembled WGS sequence"/>
</dbReference>
<sequence>MQIKLWFLRKTSNASDTPGQGKWLEEYGRIVSYEGIYSGVSRSVTSPTARPGSQLALREAGAQTPARLRHADTAWFKHGSNLQPVGLNDISKDVLAGAATAILSRLSLQSPSSAF</sequence>
<comment type="caution">
    <text evidence="1">The sequence shown here is derived from an EMBL/GenBank/DDBJ whole genome shotgun (WGS) entry which is preliminary data.</text>
</comment>
<dbReference type="AlphaFoldDB" id="A0A4V3XG90"/>
<proteinExistence type="predicted"/>
<dbReference type="EMBL" id="SGPL01000019">
    <property type="protein sequence ID" value="THH20533.1"/>
    <property type="molecule type" value="Genomic_DNA"/>
</dbReference>